<dbReference type="SUPFAM" id="SSF81383">
    <property type="entry name" value="F-box domain"/>
    <property type="match status" value="1"/>
</dbReference>
<keyword evidence="1" id="KW-0479">Metal-binding</keyword>
<dbReference type="InterPro" id="IPR000433">
    <property type="entry name" value="Znf_ZZ"/>
</dbReference>
<keyword evidence="3" id="KW-0862">Zinc</keyword>
<dbReference type="Pfam" id="PF22486">
    <property type="entry name" value="MATH_2"/>
    <property type="match status" value="1"/>
</dbReference>
<dbReference type="CDD" id="cd02249">
    <property type="entry name" value="ZZ"/>
    <property type="match status" value="1"/>
</dbReference>
<dbReference type="EMBL" id="CAADRA010000079">
    <property type="protein sequence ID" value="VFT78344.1"/>
    <property type="molecule type" value="Genomic_DNA"/>
</dbReference>
<feature type="region of interest" description="Disordered" evidence="5">
    <location>
        <begin position="1"/>
        <end position="50"/>
    </location>
</feature>
<dbReference type="SUPFAM" id="SSF57850">
    <property type="entry name" value="RING/U-box"/>
    <property type="match status" value="1"/>
</dbReference>
<evidence type="ECO:0000313" key="8">
    <source>
        <dbReference type="EMBL" id="KAF0719310.1"/>
    </source>
</evidence>
<evidence type="ECO:0000313" key="9">
    <source>
        <dbReference type="EMBL" id="VFT78344.1"/>
    </source>
</evidence>
<dbReference type="Pfam" id="PF12937">
    <property type="entry name" value="F-box-like"/>
    <property type="match status" value="1"/>
</dbReference>
<dbReference type="PROSITE" id="PS01357">
    <property type="entry name" value="ZF_ZZ_1"/>
    <property type="match status" value="1"/>
</dbReference>
<accession>A0A485K8K5</accession>
<feature type="compositionally biased region" description="Acidic residues" evidence="5">
    <location>
        <begin position="31"/>
        <end position="44"/>
    </location>
</feature>
<dbReference type="InterPro" id="IPR001810">
    <property type="entry name" value="F-box_dom"/>
</dbReference>
<dbReference type="InterPro" id="IPR036047">
    <property type="entry name" value="F-box-like_dom_sf"/>
</dbReference>
<reference evidence="9 10" key="1">
    <citation type="submission" date="2019-03" db="EMBL/GenBank/DDBJ databases">
        <authorList>
            <person name="Gaulin E."/>
            <person name="Dumas B."/>
        </authorList>
    </citation>
    <scope>NUCLEOTIDE SEQUENCE [LARGE SCALE GENOMIC DNA]</scope>
    <source>
        <strain evidence="9">CBS 568.67</strain>
    </source>
</reference>
<evidence type="ECO:0000256" key="2">
    <source>
        <dbReference type="ARBA" id="ARBA00022771"/>
    </source>
</evidence>
<dbReference type="EMBL" id="VJMH01000079">
    <property type="protein sequence ID" value="KAF0719310.1"/>
    <property type="molecule type" value="Genomic_DNA"/>
</dbReference>
<dbReference type="Proteomes" id="UP000332933">
    <property type="component" value="Unassembled WGS sequence"/>
</dbReference>
<dbReference type="OrthoDB" id="192247at2759"/>
<dbReference type="InterPro" id="IPR043145">
    <property type="entry name" value="Znf_ZZ_sf"/>
</dbReference>
<evidence type="ECO:0000259" key="7">
    <source>
        <dbReference type="PROSITE" id="PS50144"/>
    </source>
</evidence>
<reference evidence="8" key="2">
    <citation type="submission" date="2019-06" db="EMBL/GenBank/DDBJ databases">
        <title>Genomics analysis of Aphanomyces spp. identifies a new class of oomycete effector associated with host adaptation.</title>
        <authorList>
            <person name="Gaulin E."/>
        </authorList>
    </citation>
    <scope>NUCLEOTIDE SEQUENCE</scope>
    <source>
        <strain evidence="8">CBS 578.67</strain>
    </source>
</reference>
<dbReference type="GO" id="GO:0008270">
    <property type="term" value="F:zinc ion binding"/>
    <property type="evidence" value="ECO:0007669"/>
    <property type="project" value="UniProtKB-KW"/>
</dbReference>
<evidence type="ECO:0000256" key="4">
    <source>
        <dbReference type="PROSITE-ProRule" id="PRU00228"/>
    </source>
</evidence>
<protein>
    <submittedName>
        <fullName evidence="9">Aste57867_1123 protein</fullName>
    </submittedName>
</protein>
<feature type="compositionally biased region" description="Polar residues" evidence="5">
    <location>
        <begin position="15"/>
        <end position="25"/>
    </location>
</feature>
<feature type="domain" description="MATH" evidence="7">
    <location>
        <begin position="175"/>
        <end position="309"/>
    </location>
</feature>
<organism evidence="9 10">
    <name type="scientific">Aphanomyces stellatus</name>
    <dbReference type="NCBI Taxonomy" id="120398"/>
    <lineage>
        <taxon>Eukaryota</taxon>
        <taxon>Sar</taxon>
        <taxon>Stramenopiles</taxon>
        <taxon>Oomycota</taxon>
        <taxon>Saprolegniomycetes</taxon>
        <taxon>Saprolegniales</taxon>
        <taxon>Verrucalvaceae</taxon>
        <taxon>Aphanomyces</taxon>
    </lineage>
</organism>
<evidence type="ECO:0000259" key="6">
    <source>
        <dbReference type="PROSITE" id="PS50135"/>
    </source>
</evidence>
<dbReference type="PROSITE" id="PS50135">
    <property type="entry name" value="ZF_ZZ_2"/>
    <property type="match status" value="1"/>
</dbReference>
<evidence type="ECO:0000313" key="10">
    <source>
        <dbReference type="Proteomes" id="UP000332933"/>
    </source>
</evidence>
<keyword evidence="10" id="KW-1185">Reference proteome</keyword>
<dbReference type="SMART" id="SM00291">
    <property type="entry name" value="ZnF_ZZ"/>
    <property type="match status" value="1"/>
</dbReference>
<evidence type="ECO:0000256" key="3">
    <source>
        <dbReference type="ARBA" id="ARBA00022833"/>
    </source>
</evidence>
<dbReference type="PROSITE" id="PS50144">
    <property type="entry name" value="MATH"/>
    <property type="match status" value="1"/>
</dbReference>
<dbReference type="CDD" id="cd00121">
    <property type="entry name" value="MATH"/>
    <property type="match status" value="1"/>
</dbReference>
<sequence length="660" mass="73549">MTNTHIHVLIPAPSRQDNQVHSPSSVKGAGDQDDPAVDDIDDGGDAYGSNQMDMMEGATCADADRMQLYAKEDDEDMDESSASAAATVPLPVELVSVVMGFLDGAGLLACASVNSQWHAQTHRPHFWKTVCLARWPTLRHQLLPQLPGAPDYDLIRLYGGCWKTCFLLNHQKSQMAECSVLIPDFAQCSVDRIVSETFTIHDHHFCLWVFPRGNPHEPEYHEKSLSVYLVLTDLDKRPPDWLTCAVFTLSVVHPTDPSKSIEWHSSLNDNKFNRSLYNWGVHSLGDIAFFKHKANGFVSNHGGTLHVTARVRLMSMSFRLHVEESFVAHEGLGLGAAPIRTLELPFCCTLADLLEALGDAFPALAIAQCRLWSFSHTVLTGQAKRPRKCLSALTQTSTPLFGSLLCDGTDIDAYSSTDLFLDPACLDSFVFVKVLDRDTGTLRYLGRLRLSVYATPAAIAAGFLAYPHVHLWHAVKEECAPQLCSALLAPDETLAPADMVIFAVSREDESPSEWMDGVRRALQRYLDQRYEMARALAANPFHVVTLADVEALGELLDLPRFRIHSVFSKCGEDARRTLLYIMEGRHLGFICDACGETDFQGPRYNCRVCSDYDLCHGCYAHSQEVGHRYANVDGKWKRVANFDAHKRDHAMTHVLPVFFK</sequence>
<gene>
    <name evidence="9" type="primary">Aste57867_1123</name>
    <name evidence="8" type="ORF">As57867_001122</name>
    <name evidence="9" type="ORF">ASTE57867_1123</name>
</gene>
<proteinExistence type="predicted"/>
<keyword evidence="2 4" id="KW-0863">Zinc-finger</keyword>
<evidence type="ECO:0000256" key="1">
    <source>
        <dbReference type="ARBA" id="ARBA00022723"/>
    </source>
</evidence>
<name>A0A485K8K5_9STRA</name>
<dbReference type="AlphaFoldDB" id="A0A485K8K5"/>
<dbReference type="Gene3D" id="1.20.1280.50">
    <property type="match status" value="1"/>
</dbReference>
<dbReference type="InterPro" id="IPR002083">
    <property type="entry name" value="MATH/TRAF_dom"/>
</dbReference>
<evidence type="ECO:0000256" key="5">
    <source>
        <dbReference type="SAM" id="MobiDB-lite"/>
    </source>
</evidence>
<feature type="domain" description="ZZ-type" evidence="6">
    <location>
        <begin position="586"/>
        <end position="659"/>
    </location>
</feature>
<dbReference type="Gene3D" id="2.60.210.10">
    <property type="entry name" value="Apoptosis, Tumor Necrosis Factor Receptor Associated Protein 2, Chain A"/>
    <property type="match status" value="1"/>
</dbReference>
<dbReference type="SUPFAM" id="SSF49599">
    <property type="entry name" value="TRAF domain-like"/>
    <property type="match status" value="1"/>
</dbReference>
<dbReference type="Gene3D" id="3.30.60.90">
    <property type="match status" value="1"/>
</dbReference>
<dbReference type="Pfam" id="PF00569">
    <property type="entry name" value="ZZ"/>
    <property type="match status" value="1"/>
</dbReference>
<dbReference type="InterPro" id="IPR008974">
    <property type="entry name" value="TRAF-like"/>
</dbReference>